<evidence type="ECO:0000313" key="2">
    <source>
        <dbReference type="Proteomes" id="UP000183997"/>
    </source>
</evidence>
<accession>A0A1M6Q3Y7</accession>
<dbReference type="STRING" id="1121421.SAMN02745123_00889"/>
<feature type="non-terminal residue" evidence="1">
    <location>
        <position position="1"/>
    </location>
</feature>
<name>A0A1M6Q3Y7_9FIRM</name>
<evidence type="ECO:0000313" key="1">
    <source>
        <dbReference type="EMBL" id="SHK14915.1"/>
    </source>
</evidence>
<keyword evidence="2" id="KW-1185">Reference proteome</keyword>
<gene>
    <name evidence="1" type="ORF">SAMN02745123_00889</name>
</gene>
<dbReference type="RefSeq" id="WP_207650478.1">
    <property type="nucleotide sequence ID" value="NZ_FRAR01000007.1"/>
</dbReference>
<sequence>CYTRLVAQLIGETEDEKIALGQVKKAAEPYSEQVEFVYMNKFSHTEMLDALSLAGKDSTVLFVRWVNTLSTTGR</sequence>
<proteinExistence type="predicted"/>
<dbReference type="Proteomes" id="UP000183997">
    <property type="component" value="Unassembled WGS sequence"/>
</dbReference>
<protein>
    <submittedName>
        <fullName evidence="1">Uncharacterized protein</fullName>
    </submittedName>
</protein>
<organism evidence="1 2">
    <name type="scientific">Desulforamulus aeronauticus DSM 10349</name>
    <dbReference type="NCBI Taxonomy" id="1121421"/>
    <lineage>
        <taxon>Bacteria</taxon>
        <taxon>Bacillati</taxon>
        <taxon>Bacillota</taxon>
        <taxon>Clostridia</taxon>
        <taxon>Eubacteriales</taxon>
        <taxon>Peptococcaceae</taxon>
        <taxon>Desulforamulus</taxon>
    </lineage>
</organism>
<dbReference type="EMBL" id="FRAR01000007">
    <property type="protein sequence ID" value="SHK14915.1"/>
    <property type="molecule type" value="Genomic_DNA"/>
</dbReference>
<reference evidence="2" key="1">
    <citation type="submission" date="2016-11" db="EMBL/GenBank/DDBJ databases">
        <authorList>
            <person name="Varghese N."/>
            <person name="Submissions S."/>
        </authorList>
    </citation>
    <scope>NUCLEOTIDE SEQUENCE [LARGE SCALE GENOMIC DNA]</scope>
    <source>
        <strain evidence="2">DSM 10349</strain>
    </source>
</reference>
<dbReference type="AlphaFoldDB" id="A0A1M6Q3Y7"/>